<organism evidence="3 4">
    <name type="scientific">Kroppenstedtia eburnea</name>
    <dbReference type="NCBI Taxonomy" id="714067"/>
    <lineage>
        <taxon>Bacteria</taxon>
        <taxon>Bacillati</taxon>
        <taxon>Bacillota</taxon>
        <taxon>Bacilli</taxon>
        <taxon>Bacillales</taxon>
        <taxon>Thermoactinomycetaceae</taxon>
        <taxon>Kroppenstedtia</taxon>
    </lineage>
</organism>
<keyword evidence="1 3" id="KW-0238">DNA-binding</keyword>
<evidence type="ECO:0000259" key="2">
    <source>
        <dbReference type="PROSITE" id="PS50943"/>
    </source>
</evidence>
<dbReference type="PANTHER" id="PTHR46558:SF11">
    <property type="entry name" value="HTH-TYPE TRANSCRIPTIONAL REGULATOR XRE"/>
    <property type="match status" value="1"/>
</dbReference>
<proteinExistence type="predicted"/>
<gene>
    <name evidence="3" type="ORF">SAMN05421790_106147</name>
</gene>
<dbReference type="SUPFAM" id="SSF47413">
    <property type="entry name" value="lambda repressor-like DNA-binding domains"/>
    <property type="match status" value="1"/>
</dbReference>
<reference evidence="4" key="1">
    <citation type="submission" date="2017-01" db="EMBL/GenBank/DDBJ databases">
        <authorList>
            <person name="Varghese N."/>
            <person name="Submissions S."/>
        </authorList>
    </citation>
    <scope>NUCLEOTIDE SEQUENCE [LARGE SCALE GENOMIC DNA]</scope>
    <source>
        <strain evidence="4">DSM 45196</strain>
    </source>
</reference>
<dbReference type="SMART" id="SM00530">
    <property type="entry name" value="HTH_XRE"/>
    <property type="match status" value="1"/>
</dbReference>
<dbReference type="Gene3D" id="1.10.260.40">
    <property type="entry name" value="lambda repressor-like DNA-binding domains"/>
    <property type="match status" value="1"/>
</dbReference>
<name>A0A1N7MJM7_9BACL</name>
<dbReference type="GO" id="GO:0003677">
    <property type="term" value="F:DNA binding"/>
    <property type="evidence" value="ECO:0007669"/>
    <property type="project" value="UniProtKB-KW"/>
</dbReference>
<dbReference type="PANTHER" id="PTHR46558">
    <property type="entry name" value="TRACRIPTIONAL REGULATORY PROTEIN-RELATED-RELATED"/>
    <property type="match status" value="1"/>
</dbReference>
<dbReference type="Proteomes" id="UP000186795">
    <property type="component" value="Unassembled WGS sequence"/>
</dbReference>
<accession>A0A1N7MJM7</accession>
<evidence type="ECO:0000313" key="4">
    <source>
        <dbReference type="Proteomes" id="UP000186795"/>
    </source>
</evidence>
<dbReference type="InterPro" id="IPR010982">
    <property type="entry name" value="Lambda_DNA-bd_dom_sf"/>
</dbReference>
<dbReference type="InterPro" id="IPR001387">
    <property type="entry name" value="Cro/C1-type_HTH"/>
</dbReference>
<dbReference type="CDD" id="cd00093">
    <property type="entry name" value="HTH_XRE"/>
    <property type="match status" value="1"/>
</dbReference>
<dbReference type="Pfam" id="PF01381">
    <property type="entry name" value="HTH_3"/>
    <property type="match status" value="1"/>
</dbReference>
<dbReference type="EMBL" id="FTOD01000006">
    <property type="protein sequence ID" value="SIS86345.1"/>
    <property type="molecule type" value="Genomic_DNA"/>
</dbReference>
<evidence type="ECO:0000313" key="3">
    <source>
        <dbReference type="EMBL" id="SIS86345.1"/>
    </source>
</evidence>
<sequence>MRILGQRLRTLRLEKKMRQEDLAREIGISKSAIGMYERGEREPSLILLREIADFFRVSADFLLGRSDRASFPSNLRRKSDPPGADGNLKNFLTRKDLHWDQIPLAKKELRAVKELMEVVVRERSAHYEVNPDHIKKADRRNKRG</sequence>
<dbReference type="RefSeq" id="WP_052528955.1">
    <property type="nucleotide sequence ID" value="NZ_CP048103.1"/>
</dbReference>
<protein>
    <submittedName>
        <fullName evidence="3">DNA-binding transcriptional regulator, XRE-family HTH domain</fullName>
    </submittedName>
</protein>
<dbReference type="PROSITE" id="PS50943">
    <property type="entry name" value="HTH_CROC1"/>
    <property type="match status" value="1"/>
</dbReference>
<dbReference type="OrthoDB" id="8115576at2"/>
<keyword evidence="4" id="KW-1185">Reference proteome</keyword>
<evidence type="ECO:0000256" key="1">
    <source>
        <dbReference type="ARBA" id="ARBA00023125"/>
    </source>
</evidence>
<feature type="domain" description="HTH cro/C1-type" evidence="2">
    <location>
        <begin position="8"/>
        <end position="62"/>
    </location>
</feature>
<dbReference type="AlphaFoldDB" id="A0A1N7MJM7"/>